<dbReference type="AlphaFoldDB" id="A0AAV1RC82"/>
<evidence type="ECO:0000313" key="1">
    <source>
        <dbReference type="EMBL" id="CAK7330377.1"/>
    </source>
</evidence>
<dbReference type="EMBL" id="CAWUPB010000913">
    <property type="protein sequence ID" value="CAK7330377.1"/>
    <property type="molecule type" value="Genomic_DNA"/>
</dbReference>
<accession>A0AAV1RC82</accession>
<organism evidence="1 2">
    <name type="scientific">Dovyalis caffra</name>
    <dbReference type="NCBI Taxonomy" id="77055"/>
    <lineage>
        <taxon>Eukaryota</taxon>
        <taxon>Viridiplantae</taxon>
        <taxon>Streptophyta</taxon>
        <taxon>Embryophyta</taxon>
        <taxon>Tracheophyta</taxon>
        <taxon>Spermatophyta</taxon>
        <taxon>Magnoliopsida</taxon>
        <taxon>eudicotyledons</taxon>
        <taxon>Gunneridae</taxon>
        <taxon>Pentapetalae</taxon>
        <taxon>rosids</taxon>
        <taxon>fabids</taxon>
        <taxon>Malpighiales</taxon>
        <taxon>Salicaceae</taxon>
        <taxon>Flacourtieae</taxon>
        <taxon>Dovyalis</taxon>
    </lineage>
</organism>
<protein>
    <submittedName>
        <fullName evidence="1">Uncharacterized protein</fullName>
    </submittedName>
</protein>
<dbReference type="Proteomes" id="UP001314170">
    <property type="component" value="Unassembled WGS sequence"/>
</dbReference>
<comment type="caution">
    <text evidence="1">The sequence shown here is derived from an EMBL/GenBank/DDBJ whole genome shotgun (WGS) entry which is preliminary data.</text>
</comment>
<reference evidence="1 2" key="1">
    <citation type="submission" date="2024-01" db="EMBL/GenBank/DDBJ databases">
        <authorList>
            <person name="Waweru B."/>
        </authorList>
    </citation>
    <scope>NUCLEOTIDE SEQUENCE [LARGE SCALE GENOMIC DNA]</scope>
</reference>
<evidence type="ECO:0000313" key="2">
    <source>
        <dbReference type="Proteomes" id="UP001314170"/>
    </source>
</evidence>
<gene>
    <name evidence="1" type="ORF">DCAF_LOCUS7926</name>
</gene>
<keyword evidence="2" id="KW-1185">Reference proteome</keyword>
<name>A0AAV1RC82_9ROSI</name>
<proteinExistence type="predicted"/>
<sequence>MEALQLISTRAIDLTIIRGHSCQNFQQAATSIYEVLQKCYTYQNQSHCLLNKSDAGARTSGFHIIKISVCDHDPLDISKDGHKDEDSFHYAGVVNHTVQHGLKERNNTGIQWRNRVEEQQPEDTLFVVKEVVMNWNSLYIYNEIDVDWDSPPIYNIYCDDEYSDGNHVVINGDLIGKVEVDCKESMRVAQQKKFVDLGYVGPFDYKSATFTNVEVFKDYMDTTHVDEGSLSFAAHYSKSQWKRNKLLIDVFYAKFNMEELMLISRIVIHVK</sequence>